<dbReference type="AlphaFoldDB" id="A5KPJ3"/>
<dbReference type="InterPro" id="IPR051635">
    <property type="entry name" value="SNAT-like"/>
</dbReference>
<evidence type="ECO:0000256" key="2">
    <source>
        <dbReference type="ARBA" id="ARBA00023315"/>
    </source>
</evidence>
<dbReference type="PaxDb" id="411460-RUMTOR_02177"/>
<reference evidence="4 5" key="1">
    <citation type="submission" date="2007-03" db="EMBL/GenBank/DDBJ databases">
        <authorList>
            <person name="Fulton L."/>
            <person name="Clifton S."/>
            <person name="Fulton B."/>
            <person name="Xu J."/>
            <person name="Minx P."/>
            <person name="Pepin K.H."/>
            <person name="Johnson M."/>
            <person name="Thiruvilangam P."/>
            <person name="Bhonagiri V."/>
            <person name="Nash W.E."/>
            <person name="Mardis E.R."/>
            <person name="Wilson R.K."/>
        </authorList>
    </citation>
    <scope>NUCLEOTIDE SEQUENCE [LARGE SCALE GENOMIC DNA]</scope>
    <source>
        <strain evidence="4 5">ATCC 27756</strain>
    </source>
</reference>
<dbReference type="PROSITE" id="PS51186">
    <property type="entry name" value="GNAT"/>
    <property type="match status" value="1"/>
</dbReference>
<gene>
    <name evidence="4" type="ORF">RUMTOR_02177</name>
</gene>
<dbReference type="PANTHER" id="PTHR10908:SF0">
    <property type="entry name" value="SEROTONIN N-ACETYLTRANSFERASE"/>
    <property type="match status" value="1"/>
</dbReference>
<name>A5KPJ3_9FIRM</name>
<evidence type="ECO:0000256" key="1">
    <source>
        <dbReference type="ARBA" id="ARBA00022679"/>
    </source>
</evidence>
<dbReference type="CDD" id="cd04301">
    <property type="entry name" value="NAT_SF"/>
    <property type="match status" value="1"/>
</dbReference>
<evidence type="ECO:0000313" key="4">
    <source>
        <dbReference type="EMBL" id="EDK23669.1"/>
    </source>
</evidence>
<dbReference type="InterPro" id="IPR016181">
    <property type="entry name" value="Acyl_CoA_acyltransferase"/>
</dbReference>
<proteinExistence type="predicted"/>
<reference evidence="4 5" key="2">
    <citation type="submission" date="2007-04" db="EMBL/GenBank/DDBJ databases">
        <title>Draft genome sequence of Ruminococcus torques (ATCC 27756).</title>
        <authorList>
            <person name="Sudarsanam P."/>
            <person name="Ley R."/>
            <person name="Guruge J."/>
            <person name="Turnbaugh P.J."/>
            <person name="Mahowald M."/>
            <person name="Liep D."/>
            <person name="Gordon J."/>
        </authorList>
    </citation>
    <scope>NUCLEOTIDE SEQUENCE [LARGE SCALE GENOMIC DNA]</scope>
    <source>
        <strain evidence="4 5">ATCC 27756</strain>
    </source>
</reference>
<dbReference type="Pfam" id="PF00583">
    <property type="entry name" value="Acetyltransf_1"/>
    <property type="match status" value="1"/>
</dbReference>
<dbReference type="InterPro" id="IPR000182">
    <property type="entry name" value="GNAT_dom"/>
</dbReference>
<protein>
    <submittedName>
        <fullName evidence="4">Acetyltransferase, GNAT family</fullName>
    </submittedName>
</protein>
<keyword evidence="2" id="KW-0012">Acyltransferase</keyword>
<dbReference type="Gene3D" id="3.40.630.30">
    <property type="match status" value="1"/>
</dbReference>
<dbReference type="HOGENOM" id="CLU_061829_2_0_9"/>
<organism evidence="4 5">
    <name type="scientific">[Ruminococcus] torques ATCC 27756</name>
    <dbReference type="NCBI Taxonomy" id="411460"/>
    <lineage>
        <taxon>Bacteria</taxon>
        <taxon>Bacillati</taxon>
        <taxon>Bacillota</taxon>
        <taxon>Clostridia</taxon>
        <taxon>Lachnospirales</taxon>
        <taxon>Lachnospiraceae</taxon>
        <taxon>Mediterraneibacter</taxon>
    </lineage>
</organism>
<accession>A5KPJ3</accession>
<dbReference type="EMBL" id="AAVP02000012">
    <property type="protein sequence ID" value="EDK23669.1"/>
    <property type="molecule type" value="Genomic_DNA"/>
</dbReference>
<keyword evidence="1 4" id="KW-0808">Transferase</keyword>
<dbReference type="PANTHER" id="PTHR10908">
    <property type="entry name" value="SEROTONIN N-ACETYLTRANSFERASE"/>
    <property type="match status" value="1"/>
</dbReference>
<evidence type="ECO:0000313" key="5">
    <source>
        <dbReference type="Proteomes" id="UP000003577"/>
    </source>
</evidence>
<evidence type="ECO:0000259" key="3">
    <source>
        <dbReference type="PROSITE" id="PS51186"/>
    </source>
</evidence>
<dbReference type="Proteomes" id="UP000003577">
    <property type="component" value="Unassembled WGS sequence"/>
</dbReference>
<comment type="caution">
    <text evidence="4">The sequence shown here is derived from an EMBL/GenBank/DDBJ whole genome shotgun (WGS) entry which is preliminary data.</text>
</comment>
<dbReference type="SUPFAM" id="SSF55729">
    <property type="entry name" value="Acyl-CoA N-acyltransferases (Nat)"/>
    <property type="match status" value="1"/>
</dbReference>
<dbReference type="GO" id="GO:0008080">
    <property type="term" value="F:N-acetyltransferase activity"/>
    <property type="evidence" value="ECO:0007669"/>
    <property type="project" value="UniProtKB-ARBA"/>
</dbReference>
<feature type="domain" description="N-acetyltransferase" evidence="3">
    <location>
        <begin position="30"/>
        <end position="191"/>
    </location>
</feature>
<sequence length="191" mass="21666">MTAESAGVYDMRDFEQSIIINEKIKLEERFEFRTIFSEEAVQAASVERVCFPPNEACTEEMMKQRALKIRELFFVAVDRKSGEVAGFLNGLATDGDCLKDEFFRNADLHDPTGDNVMILGLAVLPKYRGIGVASELMRRYSGIQRQQGRCALILTCLDAKVEMYKKMGFEDEGISDSSWGGEQWHQMRKGL</sequence>